<protein>
    <submittedName>
        <fullName evidence="1">DUF3737 family protein</fullName>
    </submittedName>
</protein>
<proteinExistence type="predicted"/>
<dbReference type="InterPro" id="IPR011050">
    <property type="entry name" value="Pectin_lyase_fold/virulence"/>
</dbReference>
<name>A0A9D1SFK6_9FIRM</name>
<reference evidence="1" key="1">
    <citation type="submission" date="2020-10" db="EMBL/GenBank/DDBJ databases">
        <authorList>
            <person name="Gilroy R."/>
        </authorList>
    </citation>
    <scope>NUCLEOTIDE SEQUENCE</scope>
    <source>
        <strain evidence="1">11687</strain>
    </source>
</reference>
<dbReference type="Gene3D" id="2.160.20.10">
    <property type="entry name" value="Single-stranded right-handed beta-helix, Pectin lyase-like"/>
    <property type="match status" value="1"/>
</dbReference>
<gene>
    <name evidence="1" type="ORF">IAC57_00535</name>
</gene>
<reference evidence="1" key="2">
    <citation type="journal article" date="2021" name="PeerJ">
        <title>Extensive microbial diversity within the chicken gut microbiome revealed by metagenomics and culture.</title>
        <authorList>
            <person name="Gilroy R."/>
            <person name="Ravi A."/>
            <person name="Getino M."/>
            <person name="Pursley I."/>
            <person name="Horton D.L."/>
            <person name="Alikhan N.F."/>
            <person name="Baker D."/>
            <person name="Gharbi K."/>
            <person name="Hall N."/>
            <person name="Watson M."/>
            <person name="Adriaenssens E.M."/>
            <person name="Foster-Nyarko E."/>
            <person name="Jarju S."/>
            <person name="Secka A."/>
            <person name="Antonio M."/>
            <person name="Oren A."/>
            <person name="Chaudhuri R.R."/>
            <person name="La Ragione R."/>
            <person name="Hildebrand F."/>
            <person name="Pallen M.J."/>
        </authorList>
    </citation>
    <scope>NUCLEOTIDE SEQUENCE</scope>
    <source>
        <strain evidence="1">11687</strain>
    </source>
</reference>
<feature type="non-terminal residue" evidence="1">
    <location>
        <position position="1"/>
    </location>
</feature>
<dbReference type="Proteomes" id="UP000824081">
    <property type="component" value="Unassembled WGS sequence"/>
</dbReference>
<accession>A0A9D1SFK6</accession>
<sequence>FEWKYPLWYGKHIRVQNCTLFEMARAGIWYTDDLEMTDCVVEAPKNFRRCNGLTLTNVALPNAQETLWSCKNVRLNRITAKGDYFAMNCEDMQIGDFTLVGNYAFDGAKRIVLKNARLLTKDAFWNSEDVTVHDSVISGEYLGWNAKRLTLINCTIESLQGLCYVEDLVMKNCKLIDTTLAFEYSSVQAEISGRVDSVKNPLSGCICADDFGEIILEKDKIDPSKTRIVRRNETKEACSHVTECDFCRKRETRNPAV</sequence>
<dbReference type="InterPro" id="IPR022208">
    <property type="entry name" value="DUF3737"/>
</dbReference>
<dbReference type="InterPro" id="IPR012334">
    <property type="entry name" value="Pectin_lyas_fold"/>
</dbReference>
<dbReference type="EMBL" id="DVMZ01000014">
    <property type="protein sequence ID" value="HIU58564.1"/>
    <property type="molecule type" value="Genomic_DNA"/>
</dbReference>
<dbReference type="AlphaFoldDB" id="A0A9D1SFK6"/>
<organism evidence="1 2">
    <name type="scientific">Candidatus Scatosoma pullistercoris</name>
    <dbReference type="NCBI Taxonomy" id="2840934"/>
    <lineage>
        <taxon>Bacteria</taxon>
        <taxon>Bacillati</taxon>
        <taxon>Bacillota</taxon>
        <taxon>Clostridia</taxon>
        <taxon>Candidatus Scatosoma</taxon>
    </lineage>
</organism>
<evidence type="ECO:0000313" key="1">
    <source>
        <dbReference type="EMBL" id="HIU58564.1"/>
    </source>
</evidence>
<dbReference type="SUPFAM" id="SSF51126">
    <property type="entry name" value="Pectin lyase-like"/>
    <property type="match status" value="1"/>
</dbReference>
<evidence type="ECO:0000313" key="2">
    <source>
        <dbReference type="Proteomes" id="UP000824081"/>
    </source>
</evidence>
<dbReference type="Pfam" id="PF12541">
    <property type="entry name" value="DUF3737"/>
    <property type="match status" value="1"/>
</dbReference>
<comment type="caution">
    <text evidence="1">The sequence shown here is derived from an EMBL/GenBank/DDBJ whole genome shotgun (WGS) entry which is preliminary data.</text>
</comment>